<accession>A0A8H4HE21</accession>
<gene>
    <name evidence="1" type="ORF">CNMCM6805_004088</name>
</gene>
<keyword evidence="2" id="KW-1185">Reference proteome</keyword>
<organism evidence="1 2">
    <name type="scientific">Aspergillus fumigatiaffinis</name>
    <dbReference type="NCBI Taxonomy" id="340414"/>
    <lineage>
        <taxon>Eukaryota</taxon>
        <taxon>Fungi</taxon>
        <taxon>Dikarya</taxon>
        <taxon>Ascomycota</taxon>
        <taxon>Pezizomycotina</taxon>
        <taxon>Eurotiomycetes</taxon>
        <taxon>Eurotiomycetidae</taxon>
        <taxon>Eurotiales</taxon>
        <taxon>Aspergillaceae</taxon>
        <taxon>Aspergillus</taxon>
        <taxon>Aspergillus subgen. Fumigati</taxon>
    </lineage>
</organism>
<dbReference type="Proteomes" id="UP000653565">
    <property type="component" value="Unassembled WGS sequence"/>
</dbReference>
<comment type="caution">
    <text evidence="1">The sequence shown here is derived from an EMBL/GenBank/DDBJ whole genome shotgun (WGS) entry which is preliminary data.</text>
</comment>
<name>A0A8H4HE21_9EURO</name>
<reference evidence="1" key="2">
    <citation type="submission" date="2020-04" db="EMBL/GenBank/DDBJ databases">
        <authorList>
            <person name="Santos R.A.C."/>
            <person name="Steenwyk J.L."/>
            <person name="Rivero-Menendez O."/>
            <person name="Mead M.E."/>
            <person name="Silva L.P."/>
            <person name="Bastos R.W."/>
            <person name="Alastruey-Izquierdo A."/>
            <person name="Goldman G.H."/>
            <person name="Rokas A."/>
        </authorList>
    </citation>
    <scope>NUCLEOTIDE SEQUENCE</scope>
    <source>
        <strain evidence="1">CNM-CM6805</strain>
    </source>
</reference>
<evidence type="ECO:0000313" key="1">
    <source>
        <dbReference type="EMBL" id="KAF4241430.1"/>
    </source>
</evidence>
<dbReference type="AlphaFoldDB" id="A0A8H4HE21"/>
<reference evidence="1" key="1">
    <citation type="journal article" date="2020" name="bioRxiv">
        <title>Genomic and phenotypic heterogeneity of clinical isolates of the human pathogens Aspergillus fumigatus, Aspergillus lentulus and Aspergillus fumigatiaffinis.</title>
        <authorList>
            <person name="dos Santos R.A.C."/>
            <person name="Steenwyk J.L."/>
            <person name="Rivero-Menendez O."/>
            <person name="Mead M.E."/>
            <person name="Silva L.P."/>
            <person name="Bastos R.W."/>
            <person name="Alastruey-Izquierdo A."/>
            <person name="Goldman G.H."/>
            <person name="Rokas A."/>
        </authorList>
    </citation>
    <scope>NUCLEOTIDE SEQUENCE</scope>
    <source>
        <strain evidence="1">CNM-CM6805</strain>
    </source>
</reference>
<protein>
    <submittedName>
        <fullName evidence="1">Uncharacterized protein</fullName>
    </submittedName>
</protein>
<evidence type="ECO:0000313" key="2">
    <source>
        <dbReference type="Proteomes" id="UP000653565"/>
    </source>
</evidence>
<dbReference type="EMBL" id="JAAAPX010000021">
    <property type="protein sequence ID" value="KAF4241430.1"/>
    <property type="molecule type" value="Genomic_DNA"/>
</dbReference>
<proteinExistence type="predicted"/>
<dbReference type="OrthoDB" id="76567at2759"/>
<sequence>MEPPSASQLALTDIHHPAPIREPQDFKSAIENRFTALEDGSLEDSYLSFSGVTPQLFEYIESRRNALGAKRVRFTYFADIETLIVKVPSEAHEKAHAIIGHEIFLRLRGHMAVDGDEVVPVQSTTFHGSGGSSKEADSAYKNLNVRSQVASWPVWVVEGGMSESKERLRGDASCQRTIKIETWVPERRPPSPAPGPRTGARGAIPTLWARKGDDEVEMDFSAKTPIYHGPPSLVFQFSQLVGRPPNLPGEGDVVLTRQELLRLGRTIWRGII</sequence>